<evidence type="ECO:0000313" key="2">
    <source>
        <dbReference type="EMBL" id="KHN99457.1"/>
    </source>
</evidence>
<dbReference type="EMBL" id="AZHE01000004">
    <property type="protein sequence ID" value="KHN99457.1"/>
    <property type="molecule type" value="Genomic_DNA"/>
</dbReference>
<evidence type="ECO:0000313" key="3">
    <source>
        <dbReference type="Proteomes" id="UP000030816"/>
    </source>
</evidence>
<dbReference type="GeneID" id="63736765"/>
<dbReference type="RefSeq" id="XP_040680523.1">
    <property type="nucleotide sequence ID" value="XM_040821109.1"/>
</dbReference>
<reference evidence="2 3" key="1">
    <citation type="journal article" date="2014" name="Proc. Natl. Acad. Sci. U.S.A.">
        <title>Trajectory and genomic determinants of fungal-pathogen speciation and host adaptation.</title>
        <authorList>
            <person name="Hu X."/>
            <person name="Xiao G."/>
            <person name="Zheng P."/>
            <person name="Shang Y."/>
            <person name="Su Y."/>
            <person name="Zhang X."/>
            <person name="Liu X."/>
            <person name="Zhan S."/>
            <person name="St Leger R.J."/>
            <person name="Wang C."/>
        </authorList>
    </citation>
    <scope>NUCLEOTIDE SEQUENCE [LARGE SCALE GENOMIC DNA]</scope>
    <source>
        <strain evidence="2 3">ARSEF 1941</strain>
    </source>
</reference>
<organism evidence="2 3">
    <name type="scientific">Metarhizium album (strain ARSEF 1941)</name>
    <dbReference type="NCBI Taxonomy" id="1081103"/>
    <lineage>
        <taxon>Eukaryota</taxon>
        <taxon>Fungi</taxon>
        <taxon>Dikarya</taxon>
        <taxon>Ascomycota</taxon>
        <taxon>Pezizomycotina</taxon>
        <taxon>Sordariomycetes</taxon>
        <taxon>Hypocreomycetidae</taxon>
        <taxon>Hypocreales</taxon>
        <taxon>Clavicipitaceae</taxon>
        <taxon>Metarhizium</taxon>
    </lineage>
</organism>
<proteinExistence type="predicted"/>
<evidence type="ECO:0000256" key="1">
    <source>
        <dbReference type="SAM" id="MobiDB-lite"/>
    </source>
</evidence>
<gene>
    <name evidence="2" type="ORF">MAM_02310</name>
</gene>
<comment type="caution">
    <text evidence="2">The sequence shown here is derived from an EMBL/GenBank/DDBJ whole genome shotgun (WGS) entry which is preliminary data.</text>
</comment>
<keyword evidence="3" id="KW-1185">Reference proteome</keyword>
<dbReference type="AlphaFoldDB" id="A0A0B2X1A5"/>
<dbReference type="HOGENOM" id="CLU_2306728_0_0_1"/>
<dbReference type="Proteomes" id="UP000030816">
    <property type="component" value="Unassembled WGS sequence"/>
</dbReference>
<sequence>MAEVWKNAADAALETMNVTMASADANGKARHQIGGDQVEGEEIDGVRPKEKKRARWGDGDADEEGHFTSSHFVVAFFESTISQKPGAPYVVYEARPGPKC</sequence>
<accession>A0A0B2X1A5</accession>
<feature type="region of interest" description="Disordered" evidence="1">
    <location>
        <begin position="28"/>
        <end position="64"/>
    </location>
</feature>
<protein>
    <submittedName>
        <fullName evidence="2">Uncharacterized protein</fullName>
    </submittedName>
</protein>
<name>A0A0B2X1A5_METAS</name>